<keyword evidence="8 9" id="KW-0627">Porphyrin biosynthesis</keyword>
<evidence type="ECO:0000256" key="9">
    <source>
        <dbReference type="HAMAP-Rule" id="MF_00375"/>
    </source>
</evidence>
<proteinExistence type="inferred from homology"/>
<dbReference type="PANTHER" id="PTHR43713">
    <property type="entry name" value="GLUTAMATE-1-SEMIALDEHYDE 2,1-AMINOMUTASE"/>
    <property type="match status" value="1"/>
</dbReference>
<dbReference type="PROSITE" id="PS00600">
    <property type="entry name" value="AA_TRANSFER_CLASS_3"/>
    <property type="match status" value="1"/>
</dbReference>
<sequence>MTETRPSDGIVGPGSWSLHRRAIQALVGGVNSPSRGLEAVGGGAPPYIARADGAYLFDVDGRAYVDYVQAFGALILGHARPDLREAVVRALERGVLFGACHEMEVRLAERLQVVMGAMCERVRFTASGTEAVMTAVRLARAATGRRLLVKFAGSYHGHFDAVLVGAGSGASTLGLDESAGIPDGVKADVATLPYNDAETAERFLRERGDEVACVLVEPIVGNFGLVEPEPGFLQRLARAARRAGALVIFDEVITAFRFGPGPVYPQLGVEPDLITFGKILGGGLPIGGYGGRRAIMEQVAPVGPVYQDGTWAGHPLSMASALATLEILTAETDLYPRLGRLGQALAQGVRDLAARHGVPVVVHQRGGAVCAFFTREPEVRDFGGVQRSDARAFATFFRSMLARGILLPPSPYEVWYVSAAHGEEEIDKTLQAIDRAMADVARAA</sequence>
<dbReference type="Gene3D" id="3.90.1150.10">
    <property type="entry name" value="Aspartate Aminotransferase, domain 1"/>
    <property type="match status" value="1"/>
</dbReference>
<dbReference type="CDD" id="cd00610">
    <property type="entry name" value="OAT_like"/>
    <property type="match status" value="1"/>
</dbReference>
<keyword evidence="5 9" id="KW-0963">Cytoplasm</keyword>
<dbReference type="InterPro" id="IPR004639">
    <property type="entry name" value="4pyrrol_synth_GluAld_NH2Trfase"/>
</dbReference>
<comment type="pathway">
    <text evidence="3">Porphyrin-containing compound metabolism; protoporphyrin-IX biosynthesis; 5-aminolevulinate from L-glutamyl-tRNA(Glu): step 2/2.</text>
</comment>
<evidence type="ECO:0000256" key="5">
    <source>
        <dbReference type="ARBA" id="ARBA00022490"/>
    </source>
</evidence>
<protein>
    <recommendedName>
        <fullName evidence="9">Glutamate-1-semialdehyde 2,1-aminomutase</fullName>
        <shortName evidence="9">GSA</shortName>
        <ecNumber evidence="9">5.4.3.8</ecNumber>
    </recommendedName>
    <alternativeName>
        <fullName evidence="9">Glutamate-1-semialdehyde aminotransferase</fullName>
        <shortName evidence="9">GSA-AT</shortName>
    </alternativeName>
</protein>
<comment type="subcellular location">
    <subcellularLocation>
        <location evidence="9">Cytoplasm</location>
    </subcellularLocation>
</comment>
<evidence type="ECO:0000256" key="2">
    <source>
        <dbReference type="ARBA" id="ARBA00001933"/>
    </source>
</evidence>
<dbReference type="Gene3D" id="3.40.640.10">
    <property type="entry name" value="Type I PLP-dependent aspartate aminotransferase-like (Major domain)"/>
    <property type="match status" value="1"/>
</dbReference>
<comment type="similarity">
    <text evidence="4 9">Belongs to the class-III pyridoxal-phosphate-dependent aminotransferase family. HemL subfamily.</text>
</comment>
<keyword evidence="6 9" id="KW-0663">Pyridoxal phosphate</keyword>
<dbReference type="HAMAP" id="MF_00375">
    <property type="entry name" value="HemL_aminotrans_3"/>
    <property type="match status" value="1"/>
</dbReference>
<dbReference type="InterPro" id="IPR049704">
    <property type="entry name" value="Aminotrans_3_PPA_site"/>
</dbReference>
<comment type="subunit">
    <text evidence="9">Homodimer.</text>
</comment>
<dbReference type="InterPro" id="IPR015421">
    <property type="entry name" value="PyrdxlP-dep_Trfase_major"/>
</dbReference>
<evidence type="ECO:0000256" key="4">
    <source>
        <dbReference type="ARBA" id="ARBA00008981"/>
    </source>
</evidence>
<evidence type="ECO:0000256" key="7">
    <source>
        <dbReference type="ARBA" id="ARBA00023235"/>
    </source>
</evidence>
<gene>
    <name evidence="9" type="primary">hemL</name>
    <name evidence="10" type="ORF">VLY81_03900</name>
</gene>
<dbReference type="GO" id="GO:0042286">
    <property type="term" value="F:glutamate-1-semialdehyde 2,1-aminomutase activity"/>
    <property type="evidence" value="ECO:0007669"/>
    <property type="project" value="UniProtKB-EC"/>
</dbReference>
<evidence type="ECO:0000313" key="10">
    <source>
        <dbReference type="EMBL" id="WRP15318.1"/>
    </source>
</evidence>
<dbReference type="Proteomes" id="UP001333102">
    <property type="component" value="Chromosome"/>
</dbReference>
<comment type="catalytic activity">
    <reaction evidence="1 9">
        <text>(S)-4-amino-5-oxopentanoate = 5-aminolevulinate</text>
        <dbReference type="Rhea" id="RHEA:14265"/>
        <dbReference type="ChEBI" id="CHEBI:57501"/>
        <dbReference type="ChEBI" id="CHEBI:356416"/>
        <dbReference type="EC" id="5.4.3.8"/>
    </reaction>
</comment>
<evidence type="ECO:0000256" key="3">
    <source>
        <dbReference type="ARBA" id="ARBA00004819"/>
    </source>
</evidence>
<dbReference type="RefSeq" id="WP_324669719.1">
    <property type="nucleotide sequence ID" value="NZ_CP141614.1"/>
</dbReference>
<evidence type="ECO:0000313" key="11">
    <source>
        <dbReference type="Proteomes" id="UP001333102"/>
    </source>
</evidence>
<dbReference type="EC" id="5.4.3.8" evidence="9"/>
<dbReference type="PANTHER" id="PTHR43713:SF1">
    <property type="entry name" value="GLUTAMATE-1-SEMIALDEHYDE 2,1-AMINOMUTASE 2"/>
    <property type="match status" value="1"/>
</dbReference>
<keyword evidence="11" id="KW-1185">Reference proteome</keyword>
<dbReference type="InterPro" id="IPR015424">
    <property type="entry name" value="PyrdxlP-dep_Trfase"/>
</dbReference>
<dbReference type="InterPro" id="IPR015422">
    <property type="entry name" value="PyrdxlP-dep_Trfase_small"/>
</dbReference>
<accession>A0ABZ1BRX5</accession>
<evidence type="ECO:0000256" key="6">
    <source>
        <dbReference type="ARBA" id="ARBA00022898"/>
    </source>
</evidence>
<evidence type="ECO:0000256" key="8">
    <source>
        <dbReference type="ARBA" id="ARBA00023244"/>
    </source>
</evidence>
<dbReference type="EMBL" id="CP141614">
    <property type="protein sequence ID" value="WRP15318.1"/>
    <property type="molecule type" value="Genomic_DNA"/>
</dbReference>
<reference evidence="11" key="1">
    <citation type="submission" date="2023-12" db="EMBL/GenBank/DDBJ databases">
        <title>Novel isolates from deep terrestrial aquifers shed light on the physiology and ecology of the class Limnochordia.</title>
        <authorList>
            <person name="Karnachuk O.V."/>
            <person name="Lukina A.P."/>
            <person name="Avakyan M.R."/>
            <person name="Kadnikov V."/>
            <person name="Begmatov S."/>
            <person name="Beletsky A.V."/>
            <person name="Mardanov A.V."/>
            <person name="Ravin N.V."/>
        </authorList>
    </citation>
    <scope>NUCLEOTIDE SEQUENCE [LARGE SCALE GENOMIC DNA]</scope>
    <source>
        <strain evidence="11">LN</strain>
    </source>
</reference>
<keyword evidence="7 9" id="KW-0413">Isomerase</keyword>
<dbReference type="NCBIfam" id="NF000818">
    <property type="entry name" value="PRK00062.1"/>
    <property type="match status" value="1"/>
</dbReference>
<name>A0ABZ1BRX5_9FIRM</name>
<evidence type="ECO:0000256" key="1">
    <source>
        <dbReference type="ARBA" id="ARBA00001579"/>
    </source>
</evidence>
<dbReference type="Pfam" id="PF00202">
    <property type="entry name" value="Aminotran_3"/>
    <property type="match status" value="1"/>
</dbReference>
<feature type="modified residue" description="N6-(pyridoxal phosphate)lysine" evidence="9">
    <location>
        <position position="278"/>
    </location>
</feature>
<dbReference type="InterPro" id="IPR005814">
    <property type="entry name" value="Aminotrans_3"/>
</dbReference>
<dbReference type="SUPFAM" id="SSF53383">
    <property type="entry name" value="PLP-dependent transferases"/>
    <property type="match status" value="1"/>
</dbReference>
<comment type="cofactor">
    <cofactor evidence="2 9">
        <name>pyridoxal 5'-phosphate</name>
        <dbReference type="ChEBI" id="CHEBI:597326"/>
    </cofactor>
</comment>
<organism evidence="10 11">
    <name type="scientific">Geochorda subterranea</name>
    <dbReference type="NCBI Taxonomy" id="3109564"/>
    <lineage>
        <taxon>Bacteria</taxon>
        <taxon>Bacillati</taxon>
        <taxon>Bacillota</taxon>
        <taxon>Limnochordia</taxon>
        <taxon>Limnochordales</taxon>
        <taxon>Geochordaceae</taxon>
        <taxon>Geochorda</taxon>
    </lineage>
</organism>